<evidence type="ECO:0000313" key="1">
    <source>
        <dbReference type="EMBL" id="CAG8856941.1"/>
    </source>
</evidence>
<reference evidence="1 2" key="1">
    <citation type="submission" date="2021-06" db="EMBL/GenBank/DDBJ databases">
        <authorList>
            <person name="Kallberg Y."/>
            <person name="Tangrot J."/>
            <person name="Rosling A."/>
        </authorList>
    </citation>
    <scope>NUCLEOTIDE SEQUENCE [LARGE SCALE GENOMIC DNA]</scope>
    <source>
        <strain evidence="1 2">120-4 pot B 10/14</strain>
    </source>
</reference>
<gene>
    <name evidence="1" type="ORF">GMARGA_LOCUS45762</name>
</gene>
<organism evidence="1 2">
    <name type="scientific">Gigaspora margarita</name>
    <dbReference type="NCBI Taxonomy" id="4874"/>
    <lineage>
        <taxon>Eukaryota</taxon>
        <taxon>Fungi</taxon>
        <taxon>Fungi incertae sedis</taxon>
        <taxon>Mucoromycota</taxon>
        <taxon>Glomeromycotina</taxon>
        <taxon>Glomeromycetes</taxon>
        <taxon>Diversisporales</taxon>
        <taxon>Gigasporaceae</taxon>
        <taxon>Gigaspora</taxon>
    </lineage>
</organism>
<keyword evidence="2" id="KW-1185">Reference proteome</keyword>
<proteinExistence type="predicted"/>
<name>A0ABN7XQB3_GIGMA</name>
<accession>A0ABN7XQB3</accession>
<comment type="caution">
    <text evidence="1">The sequence shown here is derived from an EMBL/GenBank/DDBJ whole genome shotgun (WGS) entry which is preliminary data.</text>
</comment>
<protein>
    <submittedName>
        <fullName evidence="1">987_t:CDS:1</fullName>
    </submittedName>
</protein>
<evidence type="ECO:0000313" key="2">
    <source>
        <dbReference type="Proteomes" id="UP000789901"/>
    </source>
</evidence>
<dbReference type="Proteomes" id="UP000789901">
    <property type="component" value="Unassembled WGS sequence"/>
</dbReference>
<dbReference type="EMBL" id="CAJVQB010165565">
    <property type="protein sequence ID" value="CAG8856941.1"/>
    <property type="molecule type" value="Genomic_DNA"/>
</dbReference>
<feature type="non-terminal residue" evidence="1">
    <location>
        <position position="1"/>
    </location>
</feature>
<feature type="non-terminal residue" evidence="1">
    <location>
        <position position="160"/>
    </location>
</feature>
<sequence length="160" mass="18366">MMNPRTRVNIIDVDAENLLQLKLTNSEDASTRLLEPNVITSDHVIGVSNNQLCIQNIEFKVNSLVDTFFCGKQINQIIKDAGKSTFPVKQEHRGDVYSWIVEFTNNMEVLLTAQKYDHEMRIWNKVGDIIQIINNDNDCPVKFKLLENGDTIQIINNDYP</sequence>